<evidence type="ECO:0000313" key="1">
    <source>
        <dbReference type="EMBL" id="PHV71928.1"/>
    </source>
</evidence>
<dbReference type="Proteomes" id="UP000224460">
    <property type="component" value="Unassembled WGS sequence"/>
</dbReference>
<keyword evidence="2" id="KW-1185">Reference proteome</keyword>
<dbReference type="EMBL" id="PEDL01000001">
    <property type="protein sequence ID" value="PHV71928.1"/>
    <property type="molecule type" value="Genomic_DNA"/>
</dbReference>
<evidence type="ECO:0000313" key="2">
    <source>
        <dbReference type="Proteomes" id="UP000224460"/>
    </source>
</evidence>
<sequence>MKVKRQKNKLYKEKKLSVSSKRVKLRIQMIFILLIMSLIPCLVISGVSIVAVNNSTKVTLAKYSQKIMEQLESKLEEDFKATEKILGTAVKDTEFVRFNTLYTKLTPDEKFNLMVSIDKKFGNLLSSQKIIEEIYLFTNDELSYKTHNGDSKVSNDFTNSYFYTMVKQTPYDEFFWLQDVDDSSRVYVGTKLVPNDDSKIVVGLLKNTNFSDAVGLASIEPEILVRLVDQEGHSVASNNEENKYTFGEEEKVAYARMQEKGITTDTWTSNEALISFSILDNGWQAIIYAPLEVLMKDIQSAFLIMGMIILICAIVCMTISLYFSNKVTSPLHKLSEFMKDIEQGNLNIEEKIKKTIKISNQETYALVIGFINMISTLKQLILDATHVTNIVEQNSNVLEQVASNTAESAKGVEQAIESLAIGAGEQRDQISQSLHIIEELSKHIADTDITVRDIHEASKQTMQMSSETKEKVSKLCNQTKETLEMSHLISTQVTILGEKANNIDKVISTIIQINEQTNLLALNANIEAARAGEAGKGFGVVAGEVRNLSSQIQLATQDIARIVKDIHLQKDETLKQLARAEQVFNEQEPIARATRDIFTAIDEKMQNVDRKIEVATLLLKQVNEQKQQVEEQMREVSQIVEQAASISEEVTSESEEQTSHSERIKEMTLELIKSINELKGAYAKFK</sequence>
<organism evidence="1 2">
    <name type="scientific">Sporanaerobium hydrogeniformans</name>
    <dbReference type="NCBI Taxonomy" id="3072179"/>
    <lineage>
        <taxon>Bacteria</taxon>
        <taxon>Bacillati</taxon>
        <taxon>Bacillota</taxon>
        <taxon>Clostridia</taxon>
        <taxon>Lachnospirales</taxon>
        <taxon>Lachnospiraceae</taxon>
        <taxon>Sporanaerobium</taxon>
    </lineage>
</organism>
<reference evidence="1" key="1">
    <citation type="submission" date="2017-10" db="EMBL/GenBank/DDBJ databases">
        <title>Genome sequence of cellulolytic Lachnospiraceae bacterium XHS1971 isolated from hotspring sediment.</title>
        <authorList>
            <person name="Vasudevan G."/>
            <person name="Joshi A.J."/>
            <person name="Hivarkar S."/>
            <person name="Lanjekar V.B."/>
            <person name="Dhakephalkar P.K."/>
            <person name="Dagar S."/>
        </authorList>
    </citation>
    <scope>NUCLEOTIDE SEQUENCE</scope>
    <source>
        <strain evidence="1">XHS1971</strain>
    </source>
</reference>
<accession>A0AC61DFX1</accession>
<protein>
    <submittedName>
        <fullName evidence="1">Uncharacterized protein</fullName>
    </submittedName>
</protein>
<name>A0AC61DFX1_9FIRM</name>
<proteinExistence type="predicted"/>
<comment type="caution">
    <text evidence="1">The sequence shown here is derived from an EMBL/GenBank/DDBJ whole genome shotgun (WGS) entry which is preliminary data.</text>
</comment>
<gene>
    <name evidence="1" type="ORF">CS063_00150</name>
</gene>